<evidence type="ECO:0000313" key="3">
    <source>
        <dbReference type="Proteomes" id="UP000054485"/>
    </source>
</evidence>
<gene>
    <name evidence="2" type="ORF">CY34DRAFT_110892</name>
</gene>
<keyword evidence="3" id="KW-1185">Reference proteome</keyword>
<dbReference type="EMBL" id="KN836152">
    <property type="protein sequence ID" value="KIK32671.1"/>
    <property type="molecule type" value="Genomic_DNA"/>
</dbReference>
<reference evidence="2 3" key="1">
    <citation type="submission" date="2014-04" db="EMBL/GenBank/DDBJ databases">
        <authorList>
            <consortium name="DOE Joint Genome Institute"/>
            <person name="Kuo A."/>
            <person name="Ruytinx J."/>
            <person name="Rineau F."/>
            <person name="Colpaert J."/>
            <person name="Kohler A."/>
            <person name="Nagy L.G."/>
            <person name="Floudas D."/>
            <person name="Copeland A."/>
            <person name="Barry K.W."/>
            <person name="Cichocki N."/>
            <person name="Veneault-Fourrey C."/>
            <person name="LaButti K."/>
            <person name="Lindquist E.A."/>
            <person name="Lipzen A."/>
            <person name="Lundell T."/>
            <person name="Morin E."/>
            <person name="Murat C."/>
            <person name="Sun H."/>
            <person name="Tunlid A."/>
            <person name="Henrissat B."/>
            <person name="Grigoriev I.V."/>
            <person name="Hibbett D.S."/>
            <person name="Martin F."/>
            <person name="Nordberg H.P."/>
            <person name="Cantor M.N."/>
            <person name="Hua S.X."/>
        </authorList>
    </citation>
    <scope>NUCLEOTIDE SEQUENCE [LARGE SCALE GENOMIC DNA]</scope>
    <source>
        <strain evidence="2 3">UH-Slu-Lm8-n1</strain>
    </source>
</reference>
<accession>A0A0C9ZTL6</accession>
<feature type="compositionally biased region" description="Basic and acidic residues" evidence="1">
    <location>
        <begin position="85"/>
        <end position="97"/>
    </location>
</feature>
<evidence type="ECO:0000313" key="2">
    <source>
        <dbReference type="EMBL" id="KIK32671.1"/>
    </source>
</evidence>
<sequence>MSSYADKCHATTTTMSHSEAIMTRMTWRAAAAVAMKEEQNLKESETGTTLETTEAIVLIRAQASESRTPTVTFGRPGQNLKRKSDHIDSDDNSDKENLPTTRPAVAVKRICREKTGTEWQTVLDVVKFGEEHWWRQQKEIKGTAAVFEKRS</sequence>
<evidence type="ECO:0000256" key="1">
    <source>
        <dbReference type="SAM" id="MobiDB-lite"/>
    </source>
</evidence>
<dbReference type="AlphaFoldDB" id="A0A0C9ZTL6"/>
<dbReference type="Proteomes" id="UP000054485">
    <property type="component" value="Unassembled WGS sequence"/>
</dbReference>
<feature type="region of interest" description="Disordered" evidence="1">
    <location>
        <begin position="66"/>
        <end position="102"/>
    </location>
</feature>
<dbReference type="HOGENOM" id="CLU_1732673_0_0_1"/>
<name>A0A0C9ZTL6_9AGAM</name>
<organism evidence="2 3">
    <name type="scientific">Suillus luteus UH-Slu-Lm8-n1</name>
    <dbReference type="NCBI Taxonomy" id="930992"/>
    <lineage>
        <taxon>Eukaryota</taxon>
        <taxon>Fungi</taxon>
        <taxon>Dikarya</taxon>
        <taxon>Basidiomycota</taxon>
        <taxon>Agaricomycotina</taxon>
        <taxon>Agaricomycetes</taxon>
        <taxon>Agaricomycetidae</taxon>
        <taxon>Boletales</taxon>
        <taxon>Suillineae</taxon>
        <taxon>Suillaceae</taxon>
        <taxon>Suillus</taxon>
    </lineage>
</organism>
<protein>
    <submittedName>
        <fullName evidence="2">Uncharacterized protein</fullName>
    </submittedName>
</protein>
<dbReference type="OrthoDB" id="2630429at2759"/>
<reference evidence="3" key="2">
    <citation type="submission" date="2015-01" db="EMBL/GenBank/DDBJ databases">
        <title>Evolutionary Origins and Diversification of the Mycorrhizal Mutualists.</title>
        <authorList>
            <consortium name="DOE Joint Genome Institute"/>
            <consortium name="Mycorrhizal Genomics Consortium"/>
            <person name="Kohler A."/>
            <person name="Kuo A."/>
            <person name="Nagy L.G."/>
            <person name="Floudas D."/>
            <person name="Copeland A."/>
            <person name="Barry K.W."/>
            <person name="Cichocki N."/>
            <person name="Veneault-Fourrey C."/>
            <person name="LaButti K."/>
            <person name="Lindquist E.A."/>
            <person name="Lipzen A."/>
            <person name="Lundell T."/>
            <person name="Morin E."/>
            <person name="Murat C."/>
            <person name="Riley R."/>
            <person name="Ohm R."/>
            <person name="Sun H."/>
            <person name="Tunlid A."/>
            <person name="Henrissat B."/>
            <person name="Grigoriev I.V."/>
            <person name="Hibbett D.S."/>
            <person name="Martin F."/>
        </authorList>
    </citation>
    <scope>NUCLEOTIDE SEQUENCE [LARGE SCALE GENOMIC DNA]</scope>
    <source>
        <strain evidence="3">UH-Slu-Lm8-n1</strain>
    </source>
</reference>
<proteinExistence type="predicted"/>
<dbReference type="InParanoid" id="A0A0C9ZTL6"/>